<name>A0A9Q3E3I6_9BASI</name>
<sequence>MPVKPPSNSDNYLGLSRLPTLHTQILTPGHAADNSKSSLHQGRLLTISMLPYAAAVSQQFQRFLFPVQAFDASHPNPYTCTGSQHFRQFLMPGKPPDNYRNSLHN</sequence>
<dbReference type="AlphaFoldDB" id="A0A9Q3E3I6"/>
<dbReference type="OrthoDB" id="2519008at2759"/>
<dbReference type="Proteomes" id="UP000765509">
    <property type="component" value="Unassembled WGS sequence"/>
</dbReference>
<proteinExistence type="predicted"/>
<accession>A0A9Q3E3I6</accession>
<keyword evidence="2" id="KW-1185">Reference proteome</keyword>
<evidence type="ECO:0000313" key="1">
    <source>
        <dbReference type="EMBL" id="MBW0511648.1"/>
    </source>
</evidence>
<evidence type="ECO:0000313" key="2">
    <source>
        <dbReference type="Proteomes" id="UP000765509"/>
    </source>
</evidence>
<reference evidence="1" key="1">
    <citation type="submission" date="2021-03" db="EMBL/GenBank/DDBJ databases">
        <title>Draft genome sequence of rust myrtle Austropuccinia psidii MF-1, a brazilian biotype.</title>
        <authorList>
            <person name="Quecine M.C."/>
            <person name="Pachon D.M.R."/>
            <person name="Bonatelli M.L."/>
            <person name="Correr F.H."/>
            <person name="Franceschini L.M."/>
            <person name="Leite T.F."/>
            <person name="Margarido G.R.A."/>
            <person name="Almeida C.A."/>
            <person name="Ferrarezi J.A."/>
            <person name="Labate C.A."/>
        </authorList>
    </citation>
    <scope>NUCLEOTIDE SEQUENCE</scope>
    <source>
        <strain evidence="1">MF-1</strain>
    </source>
</reference>
<organism evidence="1 2">
    <name type="scientific">Austropuccinia psidii MF-1</name>
    <dbReference type="NCBI Taxonomy" id="1389203"/>
    <lineage>
        <taxon>Eukaryota</taxon>
        <taxon>Fungi</taxon>
        <taxon>Dikarya</taxon>
        <taxon>Basidiomycota</taxon>
        <taxon>Pucciniomycotina</taxon>
        <taxon>Pucciniomycetes</taxon>
        <taxon>Pucciniales</taxon>
        <taxon>Sphaerophragmiaceae</taxon>
        <taxon>Austropuccinia</taxon>
    </lineage>
</organism>
<protein>
    <submittedName>
        <fullName evidence="1">Uncharacterized protein</fullName>
    </submittedName>
</protein>
<gene>
    <name evidence="1" type="ORF">O181_051363</name>
</gene>
<dbReference type="EMBL" id="AVOT02022308">
    <property type="protein sequence ID" value="MBW0511648.1"/>
    <property type="molecule type" value="Genomic_DNA"/>
</dbReference>
<comment type="caution">
    <text evidence="1">The sequence shown here is derived from an EMBL/GenBank/DDBJ whole genome shotgun (WGS) entry which is preliminary data.</text>
</comment>